<dbReference type="GO" id="GO:0005886">
    <property type="term" value="C:plasma membrane"/>
    <property type="evidence" value="ECO:0007669"/>
    <property type="project" value="UniProtKB-SubCell"/>
</dbReference>
<dbReference type="Gene3D" id="3.40.50.2300">
    <property type="match status" value="1"/>
</dbReference>
<evidence type="ECO:0000313" key="4">
    <source>
        <dbReference type="EMBL" id="AZE53298.1"/>
    </source>
</evidence>
<dbReference type="CDD" id="cd17546">
    <property type="entry name" value="REC_hyHK_CKI1_RcsC-like"/>
    <property type="match status" value="1"/>
</dbReference>
<dbReference type="SUPFAM" id="SSF47226">
    <property type="entry name" value="Histidine-containing phosphotransfer domain, HPT domain"/>
    <property type="match status" value="1"/>
</dbReference>
<evidence type="ECO:0000313" key="5">
    <source>
        <dbReference type="Proteomes" id="UP000268696"/>
    </source>
</evidence>
<sequence>MSALLHKLGVACEVVGDGQSALEALAARRFDLVISDCRMPVMDGYALARELRRRKVDIPVIALTTGMGPEQITRCLEAGMDGWLLKPVGLEQLRDLLSYWLSGTGVRPLQPWSPATSVLHRARVPTRADLITIFGSWEALAPLLQTLLSEAREDLRLLERAQISQDILLATQRLHRLVGSLVFLGAGDLERQGMALIENIHVTGMAENKKAMQRFRRRIESYLIHLASL</sequence>
<accession>A0A3G7U3Q0</accession>
<dbReference type="InterPro" id="IPR036641">
    <property type="entry name" value="HPT_dom_sf"/>
</dbReference>
<dbReference type="Proteomes" id="UP000268696">
    <property type="component" value="Chromosome"/>
</dbReference>
<gene>
    <name evidence="4" type="ORF">C4K03_1127</name>
</gene>
<proteinExistence type="predicted"/>
<organism evidence="4 5">
    <name type="scientific">Pseudomonas synxantha</name>
    <dbReference type="NCBI Taxonomy" id="47883"/>
    <lineage>
        <taxon>Bacteria</taxon>
        <taxon>Pseudomonadati</taxon>
        <taxon>Pseudomonadota</taxon>
        <taxon>Gammaproteobacteria</taxon>
        <taxon>Pseudomonadales</taxon>
        <taxon>Pseudomonadaceae</taxon>
        <taxon>Pseudomonas</taxon>
    </lineage>
</organism>
<feature type="domain" description="Response regulatory" evidence="3">
    <location>
        <begin position="1"/>
        <end position="101"/>
    </location>
</feature>
<dbReference type="SUPFAM" id="SSF52172">
    <property type="entry name" value="CheY-like"/>
    <property type="match status" value="1"/>
</dbReference>
<dbReference type="PROSITE" id="PS50110">
    <property type="entry name" value="RESPONSE_REGULATORY"/>
    <property type="match status" value="1"/>
</dbReference>
<dbReference type="SMART" id="SM00448">
    <property type="entry name" value="REC"/>
    <property type="match status" value="1"/>
</dbReference>
<keyword evidence="1 2" id="KW-0597">Phosphoprotein</keyword>
<dbReference type="AlphaFoldDB" id="A0A3G7U3Q0"/>
<protein>
    <submittedName>
        <fullName evidence="4">CheY-like receiver</fullName>
    </submittedName>
</protein>
<reference evidence="4 5" key="1">
    <citation type="submission" date="2018-03" db="EMBL/GenBank/DDBJ databases">
        <title>Diversity of phytobeneficial traits revealed by whole-genome analysis of worldwide-isolated phenazine-producing Pseudomonas spp.</title>
        <authorList>
            <person name="Biessy A."/>
            <person name="Novinscak A."/>
            <person name="Blom J."/>
            <person name="Leger G."/>
            <person name="Thomashow L.S."/>
            <person name="Cazorla F.M."/>
            <person name="Josic D."/>
            <person name="Filion M."/>
        </authorList>
    </citation>
    <scope>NUCLEOTIDE SEQUENCE [LARGE SCALE GENOMIC DNA]</scope>
    <source>
        <strain evidence="4 5">30B</strain>
    </source>
</reference>
<dbReference type="PANTHER" id="PTHR45339:SF5">
    <property type="entry name" value="HISTIDINE KINASE"/>
    <property type="match status" value="1"/>
</dbReference>
<evidence type="ECO:0000256" key="2">
    <source>
        <dbReference type="PROSITE-ProRule" id="PRU00169"/>
    </source>
</evidence>
<name>A0A3G7U3Q0_9PSED</name>
<dbReference type="Pfam" id="PF00072">
    <property type="entry name" value="Response_reg"/>
    <property type="match status" value="1"/>
</dbReference>
<dbReference type="GO" id="GO:0000160">
    <property type="term" value="P:phosphorelay signal transduction system"/>
    <property type="evidence" value="ECO:0007669"/>
    <property type="project" value="InterPro"/>
</dbReference>
<dbReference type="InterPro" id="IPR001789">
    <property type="entry name" value="Sig_transdc_resp-reg_receiver"/>
</dbReference>
<evidence type="ECO:0000259" key="3">
    <source>
        <dbReference type="PROSITE" id="PS50110"/>
    </source>
</evidence>
<dbReference type="PANTHER" id="PTHR45339">
    <property type="entry name" value="HYBRID SIGNAL TRANSDUCTION HISTIDINE KINASE J"/>
    <property type="match status" value="1"/>
</dbReference>
<feature type="modified residue" description="4-aspartylphosphate" evidence="2">
    <location>
        <position position="36"/>
    </location>
</feature>
<evidence type="ECO:0000256" key="1">
    <source>
        <dbReference type="ARBA" id="ARBA00022553"/>
    </source>
</evidence>
<dbReference type="EMBL" id="CP027754">
    <property type="protein sequence ID" value="AZE53298.1"/>
    <property type="molecule type" value="Genomic_DNA"/>
</dbReference>
<dbReference type="GO" id="GO:0005524">
    <property type="term" value="F:ATP binding"/>
    <property type="evidence" value="ECO:0007669"/>
    <property type="project" value="UniProtKB-KW"/>
</dbReference>
<dbReference type="InterPro" id="IPR011006">
    <property type="entry name" value="CheY-like_superfamily"/>
</dbReference>